<evidence type="ECO:0000313" key="3">
    <source>
        <dbReference type="EMBL" id="CAD9662190.1"/>
    </source>
</evidence>
<evidence type="ECO:0008006" key="4">
    <source>
        <dbReference type="Google" id="ProtNLM"/>
    </source>
</evidence>
<dbReference type="EMBL" id="HBHK01000397">
    <property type="protein sequence ID" value="CAD9662190.1"/>
    <property type="molecule type" value="Transcribed_RNA"/>
</dbReference>
<name>A0A7S2R6I8_9STRA</name>
<organism evidence="3">
    <name type="scientific">Mucochytrium quahogii</name>
    <dbReference type="NCBI Taxonomy" id="96639"/>
    <lineage>
        <taxon>Eukaryota</taxon>
        <taxon>Sar</taxon>
        <taxon>Stramenopiles</taxon>
        <taxon>Bigyra</taxon>
        <taxon>Labyrinthulomycetes</taxon>
        <taxon>Thraustochytrida</taxon>
        <taxon>Thraustochytriidae</taxon>
        <taxon>Mucochytrium</taxon>
    </lineage>
</organism>
<accession>A0A7S2R6I8</accession>
<sequence>MSEDNYRSIDRCRKAVSRVEGHLLRHHEGVFFTSTEVSKTEFTSLLKEDGSLECERKSRTPKADGAKDDDALNELRKRLVAGEGSTPRLNKNGKVGLPQLGTNLFNGWTSNRNNGTYSRKKKYNRIEKKQQQDLNEKAKTVSYSPSFFPRRLPLDLKNTEKDMTINEDPAGGSYFENETVLYSNRIQKCLELECLSISRGGLDILSTNWDTFNSGDGSLVEAVVSLCDGYHQGVPERLSSRYSVSYEEIEDAVEGTPCVPRLYVGYDGEWISVPPLVISEWEFSHFEPITRFAAHCDYHVFNISNARSRTASPFSAKAALFLNELSSLFDACNMGSLVRSGNDTDILLLETLLERDVATTVETIRNSLVPTKERNLVVLFFVLPPRTEDFSLLVLDTLSQALERIQYSISHDEDIASSPTLSSASPLASASSTSPPSISPPIGVHPNTPGNNGTEKNGLNQKGGHLRKHILFQLVTPDALVGLRRKPVLQKVACSVYTKCSTFQNATLTPLPLVLAENVHSKGQTIHVCCVEFERLLCVAWTDQEGNILRTHTFVASSNLEQQVWDRTISENGNATAICISYLGEVSDKKVESWKSLVPSGSTKVMWGLFSLHAGCVKLPDDVLCGERDCDIVSSCKSSRLVFGKHPLESDYRRYPILEVEKRFGDLPEDDMVRDLQLLSSVQLYAKSSVIPIHLQVAARLALAVSNIQR</sequence>
<proteinExistence type="predicted"/>
<evidence type="ECO:0000256" key="1">
    <source>
        <dbReference type="SAM" id="MobiDB-lite"/>
    </source>
</evidence>
<gene>
    <name evidence="2" type="ORF">QSP1433_LOCUS234</name>
    <name evidence="3" type="ORF">QSP1433_LOCUS235</name>
</gene>
<evidence type="ECO:0000313" key="2">
    <source>
        <dbReference type="EMBL" id="CAD9662187.1"/>
    </source>
</evidence>
<feature type="region of interest" description="Disordered" evidence="1">
    <location>
        <begin position="416"/>
        <end position="460"/>
    </location>
</feature>
<feature type="compositionally biased region" description="Low complexity" evidence="1">
    <location>
        <begin position="416"/>
        <end position="436"/>
    </location>
</feature>
<feature type="compositionally biased region" description="Polar residues" evidence="1">
    <location>
        <begin position="448"/>
        <end position="460"/>
    </location>
</feature>
<dbReference type="AlphaFoldDB" id="A0A7S2R6I8"/>
<reference evidence="3" key="1">
    <citation type="submission" date="2021-01" db="EMBL/GenBank/DDBJ databases">
        <authorList>
            <person name="Corre E."/>
            <person name="Pelletier E."/>
            <person name="Niang G."/>
            <person name="Scheremetjew M."/>
            <person name="Finn R."/>
            <person name="Kale V."/>
            <person name="Holt S."/>
            <person name="Cochrane G."/>
            <person name="Meng A."/>
            <person name="Brown T."/>
            <person name="Cohen L."/>
        </authorList>
    </citation>
    <scope>NUCLEOTIDE SEQUENCE</scope>
    <source>
        <strain evidence="3">NY070348D</strain>
    </source>
</reference>
<dbReference type="EMBL" id="HBHK01000396">
    <property type="protein sequence ID" value="CAD9662187.1"/>
    <property type="molecule type" value="Transcribed_RNA"/>
</dbReference>
<protein>
    <recommendedName>
        <fullName evidence="4">Mediator of RNA polymerase II transcription subunit 13</fullName>
    </recommendedName>
</protein>